<dbReference type="AlphaFoldDB" id="A0AAN8WBQ2"/>
<evidence type="ECO:0000313" key="3">
    <source>
        <dbReference type="Proteomes" id="UP001370490"/>
    </source>
</evidence>
<sequence length="309" mass="34810">MQANASECKRMQAKKAKQLLKARLCKERQIYEMRKRAELRAAVSELEWPWEVVESADEQVKVLADRFQEPGGLGLWSDKDGPRLFPDSDNGLHSPWFFPKGVVHSIKPYQRIEDSDGFDEIKRDSAKGFVSEGKIGDGLVRKSGGDENLRKISNEAFGEFDEMEMKGYVSENEFGSGSVKEINGYINSRRSSNRRLRGNSIGDKELPEKNSRVQSSGIDGRGRRERGNNGGKFRSSKRPGSLNSGVPNGKGYNSQLVDIDKERRGKLNSMPSNNDRQRQQNGLQMKDFLSEIKTLVSNKMEVGLMRSIS</sequence>
<comment type="caution">
    <text evidence="2">The sequence shown here is derived from an EMBL/GenBank/DDBJ whole genome shotgun (WGS) entry which is preliminary data.</text>
</comment>
<feature type="compositionally biased region" description="Polar residues" evidence="1">
    <location>
        <begin position="241"/>
        <end position="256"/>
    </location>
</feature>
<dbReference type="PANTHER" id="PTHR37724:SF1">
    <property type="entry name" value="OS02G0564300 PROTEIN"/>
    <property type="match status" value="1"/>
</dbReference>
<feature type="compositionally biased region" description="Basic and acidic residues" evidence="1">
    <location>
        <begin position="202"/>
        <end position="211"/>
    </location>
</feature>
<evidence type="ECO:0000256" key="1">
    <source>
        <dbReference type="SAM" id="MobiDB-lite"/>
    </source>
</evidence>
<gene>
    <name evidence="2" type="ORF">RJ641_024690</name>
</gene>
<name>A0AAN8WBQ2_9MAGN</name>
<dbReference type="EMBL" id="JBAMMX010000003">
    <property type="protein sequence ID" value="KAK6943588.1"/>
    <property type="molecule type" value="Genomic_DNA"/>
</dbReference>
<dbReference type="Proteomes" id="UP001370490">
    <property type="component" value="Unassembled WGS sequence"/>
</dbReference>
<evidence type="ECO:0000313" key="2">
    <source>
        <dbReference type="EMBL" id="KAK6943588.1"/>
    </source>
</evidence>
<accession>A0AAN8WBQ2</accession>
<keyword evidence="3" id="KW-1185">Reference proteome</keyword>
<dbReference type="PANTHER" id="PTHR37724">
    <property type="entry name" value="OS02G0564300 PROTEIN"/>
    <property type="match status" value="1"/>
</dbReference>
<protein>
    <submittedName>
        <fullName evidence="2">Uncharacterized protein</fullName>
    </submittedName>
</protein>
<proteinExistence type="predicted"/>
<organism evidence="2 3">
    <name type="scientific">Dillenia turbinata</name>
    <dbReference type="NCBI Taxonomy" id="194707"/>
    <lineage>
        <taxon>Eukaryota</taxon>
        <taxon>Viridiplantae</taxon>
        <taxon>Streptophyta</taxon>
        <taxon>Embryophyta</taxon>
        <taxon>Tracheophyta</taxon>
        <taxon>Spermatophyta</taxon>
        <taxon>Magnoliopsida</taxon>
        <taxon>eudicotyledons</taxon>
        <taxon>Gunneridae</taxon>
        <taxon>Pentapetalae</taxon>
        <taxon>Dilleniales</taxon>
        <taxon>Dilleniaceae</taxon>
        <taxon>Dillenia</taxon>
    </lineage>
</organism>
<feature type="region of interest" description="Disordered" evidence="1">
    <location>
        <begin position="190"/>
        <end position="258"/>
    </location>
</feature>
<reference evidence="2 3" key="1">
    <citation type="submission" date="2023-12" db="EMBL/GenBank/DDBJ databases">
        <title>A high-quality genome assembly for Dillenia turbinata (Dilleniales).</title>
        <authorList>
            <person name="Chanderbali A."/>
        </authorList>
    </citation>
    <scope>NUCLEOTIDE SEQUENCE [LARGE SCALE GENOMIC DNA]</scope>
    <source>
        <strain evidence="2">LSX21</strain>
        <tissue evidence="2">Leaf</tissue>
    </source>
</reference>